<dbReference type="InterPro" id="IPR029058">
    <property type="entry name" value="AB_hydrolase_fold"/>
</dbReference>
<reference evidence="2 3" key="1">
    <citation type="submission" date="2021-03" db="EMBL/GenBank/DDBJ databases">
        <title>novel species isolated from a fishpond in China.</title>
        <authorList>
            <person name="Lu H."/>
            <person name="Cai Z."/>
        </authorList>
    </citation>
    <scope>NUCLEOTIDE SEQUENCE [LARGE SCALE GENOMIC DNA]</scope>
    <source>
        <strain evidence="2 3">Y57</strain>
    </source>
</reference>
<organism evidence="2 3">
    <name type="scientific">Bowmanella yangjiangensis</name>
    <dbReference type="NCBI Taxonomy" id="2811230"/>
    <lineage>
        <taxon>Bacteria</taxon>
        <taxon>Pseudomonadati</taxon>
        <taxon>Pseudomonadota</taxon>
        <taxon>Gammaproteobacteria</taxon>
        <taxon>Alteromonadales</taxon>
        <taxon>Alteromonadaceae</taxon>
        <taxon>Bowmanella</taxon>
    </lineage>
</organism>
<dbReference type="SUPFAM" id="SSF53474">
    <property type="entry name" value="alpha/beta-Hydrolases"/>
    <property type="match status" value="1"/>
</dbReference>
<dbReference type="InterPro" id="IPR000073">
    <property type="entry name" value="AB_hydrolase_1"/>
</dbReference>
<dbReference type="Proteomes" id="UP000663992">
    <property type="component" value="Unassembled WGS sequence"/>
</dbReference>
<accession>A0ABS3CZ00</accession>
<evidence type="ECO:0000313" key="3">
    <source>
        <dbReference type="Proteomes" id="UP000663992"/>
    </source>
</evidence>
<dbReference type="PANTHER" id="PTHR35560:SF3">
    <property type="entry name" value="PEPTIDASE S9 PROLYL OLIGOPEPTIDASE CATALYTIC DOMAIN-CONTAINING PROTEIN"/>
    <property type="match status" value="1"/>
</dbReference>
<dbReference type="EMBL" id="JAFKCS010000051">
    <property type="protein sequence ID" value="MBN7822335.1"/>
    <property type="molecule type" value="Genomic_DNA"/>
</dbReference>
<gene>
    <name evidence="2" type="ORF">J0A65_20885</name>
</gene>
<dbReference type="Gene3D" id="3.40.50.1820">
    <property type="entry name" value="alpha/beta hydrolase"/>
    <property type="match status" value="1"/>
</dbReference>
<proteinExistence type="predicted"/>
<keyword evidence="3" id="KW-1185">Reference proteome</keyword>
<evidence type="ECO:0000259" key="1">
    <source>
        <dbReference type="Pfam" id="PF12697"/>
    </source>
</evidence>
<protein>
    <recommendedName>
        <fullName evidence="1">AB hydrolase-1 domain-containing protein</fullName>
    </recommendedName>
</protein>
<dbReference type="RefSeq" id="WP_206596274.1">
    <property type="nucleotide sequence ID" value="NZ_JAFKCS010000051.1"/>
</dbReference>
<comment type="caution">
    <text evidence="2">The sequence shown here is derived from an EMBL/GenBank/DDBJ whole genome shotgun (WGS) entry which is preliminary data.</text>
</comment>
<feature type="domain" description="AB hydrolase-1" evidence="1">
    <location>
        <begin position="74"/>
        <end position="332"/>
    </location>
</feature>
<dbReference type="PANTHER" id="PTHR35560">
    <property type="entry name" value="BLL0132 PROTEIN"/>
    <property type="match status" value="1"/>
</dbReference>
<evidence type="ECO:0000313" key="2">
    <source>
        <dbReference type="EMBL" id="MBN7822335.1"/>
    </source>
</evidence>
<dbReference type="Pfam" id="PF12697">
    <property type="entry name" value="Abhydrolase_6"/>
    <property type="match status" value="1"/>
</dbReference>
<name>A0ABS3CZ00_9ALTE</name>
<sequence>MPYESFWPLGSLLKRSPNLRRKAVLAIALLATALHVGVAGASQQVLRLGQNAPYNFLAFANADLGATSPVSRAVVLVHGVRRNADDYYGYGLNLLKKAGLEAGDTLLLAPNFLTAEDSRAGNDMPLWARDKWMHGTASSNGRRGIDSFVVLDDLLLYLADRQRFPAMQEILLIGHSAGGQLMQRYSILGDGDERLASRGIKVRYVVSSPSSYVYIEDSRLQDGSFKPVRTVMCPSFSRYRYGLDRAPFYLTRQNLDARQLFRRYAARDVTFMVGEQDNDPWHRVMDRTCGANMQGTHRVERQLNYLRYEAFLSSRWGVPVDHPQITVAGIGHNAARLLATEIVADTLFPKR</sequence>